<keyword evidence="5 8" id="KW-1133">Transmembrane helix</keyword>
<evidence type="ECO:0000256" key="1">
    <source>
        <dbReference type="ARBA" id="ARBA00004162"/>
    </source>
</evidence>
<reference evidence="9 10" key="1">
    <citation type="journal article" date="2020" name="Microorganisms">
        <title>Simultaneous Genome Sequencing of Prosthecochloris ethylica and Desulfuromonas acetoxidans within a Syntrophic Mixture Reveals Unique Pili and Protein Interactions.</title>
        <authorList>
            <person name="Kyndt J.A."/>
            <person name="Van Beeumen J.J."/>
            <person name="Meyer T.E."/>
        </authorList>
    </citation>
    <scope>NUCLEOTIDE SEQUENCE [LARGE SCALE GENOMIC DNA]</scope>
    <source>
        <strain evidence="9 10">N3</strain>
    </source>
</reference>
<evidence type="ECO:0000256" key="6">
    <source>
        <dbReference type="ARBA" id="ARBA00023136"/>
    </source>
</evidence>
<protein>
    <submittedName>
        <fullName evidence="9">ExbD/TolR family protein</fullName>
    </submittedName>
</protein>
<evidence type="ECO:0000313" key="9">
    <source>
        <dbReference type="EMBL" id="MBF0636698.1"/>
    </source>
</evidence>
<sequence length="137" mass="15700">MSDINVTPFVDVMLVLLIIFMVTAPMMTHGVKVEVPETSHEKMDVDAKALTIHVDAGRRVFINEYQLLADDLPERLPDILDVEEAEEVYLKADRSLPYGFVMHVMSRLREAGIRNIGMVTEQGDFREEEGRHDDEER</sequence>
<name>A0ABR9XS79_9CHLB</name>
<keyword evidence="7" id="KW-0653">Protein transport</keyword>
<dbReference type="PANTHER" id="PTHR30558:SF7">
    <property type="entry name" value="TOL-PAL SYSTEM PROTEIN TOLR"/>
    <property type="match status" value="1"/>
</dbReference>
<dbReference type="Proteomes" id="UP000619838">
    <property type="component" value="Unassembled WGS sequence"/>
</dbReference>
<evidence type="ECO:0000256" key="8">
    <source>
        <dbReference type="SAM" id="Phobius"/>
    </source>
</evidence>
<evidence type="ECO:0000256" key="3">
    <source>
        <dbReference type="ARBA" id="ARBA00022475"/>
    </source>
</evidence>
<evidence type="ECO:0000256" key="5">
    <source>
        <dbReference type="ARBA" id="ARBA00022989"/>
    </source>
</evidence>
<accession>A0ABR9XS79</accession>
<comment type="subcellular location">
    <subcellularLocation>
        <location evidence="1">Cell membrane</location>
        <topology evidence="1">Single-pass membrane protein</topology>
    </subcellularLocation>
    <subcellularLocation>
        <location evidence="7">Cell membrane</location>
        <topology evidence="7">Single-pass type II membrane protein</topology>
    </subcellularLocation>
</comment>
<evidence type="ECO:0000256" key="2">
    <source>
        <dbReference type="ARBA" id="ARBA00005811"/>
    </source>
</evidence>
<evidence type="ECO:0000256" key="4">
    <source>
        <dbReference type="ARBA" id="ARBA00022692"/>
    </source>
</evidence>
<keyword evidence="10" id="KW-1185">Reference proteome</keyword>
<dbReference type="Pfam" id="PF02472">
    <property type="entry name" value="ExbD"/>
    <property type="match status" value="1"/>
</dbReference>
<comment type="caution">
    <text evidence="9">The sequence shown here is derived from an EMBL/GenBank/DDBJ whole genome shotgun (WGS) entry which is preliminary data.</text>
</comment>
<keyword evidence="3" id="KW-1003">Cell membrane</keyword>
<dbReference type="InterPro" id="IPR003400">
    <property type="entry name" value="ExbD"/>
</dbReference>
<dbReference type="Gene3D" id="3.30.420.270">
    <property type="match status" value="1"/>
</dbReference>
<comment type="similarity">
    <text evidence="2 7">Belongs to the ExbD/TolR family.</text>
</comment>
<keyword evidence="4 7" id="KW-0812">Transmembrane</keyword>
<proteinExistence type="inferred from homology"/>
<gene>
    <name evidence="9" type="ORF">INT08_05840</name>
</gene>
<evidence type="ECO:0000256" key="7">
    <source>
        <dbReference type="RuleBase" id="RU003879"/>
    </source>
</evidence>
<evidence type="ECO:0000313" key="10">
    <source>
        <dbReference type="Proteomes" id="UP000619838"/>
    </source>
</evidence>
<keyword evidence="6 8" id="KW-0472">Membrane</keyword>
<keyword evidence="7" id="KW-0813">Transport</keyword>
<organism evidence="9 10">
    <name type="scientific">Prosthecochloris ethylica</name>
    <dbReference type="NCBI Taxonomy" id="2743976"/>
    <lineage>
        <taxon>Bacteria</taxon>
        <taxon>Pseudomonadati</taxon>
        <taxon>Chlorobiota</taxon>
        <taxon>Chlorobiia</taxon>
        <taxon>Chlorobiales</taxon>
        <taxon>Chlorobiaceae</taxon>
        <taxon>Prosthecochloris</taxon>
    </lineage>
</organism>
<dbReference type="EMBL" id="JADGII010000007">
    <property type="protein sequence ID" value="MBF0636698.1"/>
    <property type="molecule type" value="Genomic_DNA"/>
</dbReference>
<dbReference type="PANTHER" id="PTHR30558">
    <property type="entry name" value="EXBD MEMBRANE COMPONENT OF PMF-DRIVEN MACROMOLECULE IMPORT SYSTEM"/>
    <property type="match status" value="1"/>
</dbReference>
<feature type="transmembrane region" description="Helical" evidence="8">
    <location>
        <begin position="6"/>
        <end position="24"/>
    </location>
</feature>